<feature type="transmembrane region" description="Helical" evidence="1">
    <location>
        <begin position="208"/>
        <end position="226"/>
    </location>
</feature>
<evidence type="ECO:0000313" key="2">
    <source>
        <dbReference type="EMBL" id="MUN29391.1"/>
    </source>
</evidence>
<gene>
    <name evidence="2" type="ORF">GC250_08070</name>
</gene>
<feature type="transmembrane region" description="Helical" evidence="1">
    <location>
        <begin position="233"/>
        <end position="251"/>
    </location>
</feature>
<feature type="transmembrane region" description="Helical" evidence="1">
    <location>
        <begin position="125"/>
        <end position="144"/>
    </location>
</feature>
<dbReference type="InterPro" id="IPR036259">
    <property type="entry name" value="MFS_trans_sf"/>
</dbReference>
<keyword evidence="1" id="KW-0472">Membrane</keyword>
<feature type="transmembrane region" description="Helical" evidence="1">
    <location>
        <begin position="179"/>
        <end position="196"/>
    </location>
</feature>
<feature type="transmembrane region" description="Helical" evidence="1">
    <location>
        <begin position="36"/>
        <end position="59"/>
    </location>
</feature>
<dbReference type="AlphaFoldDB" id="A0A6A9QQD7"/>
<keyword evidence="1" id="KW-0812">Transmembrane</keyword>
<name>A0A6A9QQD7_SULME</name>
<dbReference type="Proteomes" id="UP000470772">
    <property type="component" value="Unassembled WGS sequence"/>
</dbReference>
<feature type="transmembrane region" description="Helical" evidence="1">
    <location>
        <begin position="288"/>
        <end position="307"/>
    </location>
</feature>
<proteinExistence type="predicted"/>
<feature type="transmembrane region" description="Helical" evidence="1">
    <location>
        <begin position="313"/>
        <end position="333"/>
    </location>
</feature>
<feature type="transmembrane region" description="Helical" evidence="1">
    <location>
        <begin position="12"/>
        <end position="30"/>
    </location>
</feature>
<dbReference type="RefSeq" id="WP_156016972.1">
    <property type="nucleotide sequence ID" value="NZ_WGGD01000005.1"/>
</dbReference>
<sequence length="349" mass="38694">MYKHNVAVRGFLPILSYSLSSFFLLGYIFYMEAAKFPTWISVILIGIPFIGRMVTPFVYSRLTFVIGVERSMILSLIYMSLISVIDTFILNYSFLVATRFILGVLFGISTSASIELASLTEDKKIVGLTMAGWAFGWIISVILFESFGSYMFIPGLVTLSLLLLRTERYSVSKVGKISFSWRAFSVFFLGFVPAYVMQLVPSMLGSEAFLETIVGYSLSIFAYLFLPMVKRLTLAITVVALIIVSTAVLGFSTLNLALLSIFTMFGLGLNSLLPIISRMINVEPWKIGPSMNLASFGGLLFPEIISITGDEKLSSTVVVLVTTIAFLLLVFKLQRTSIKSVNRTLISVR</sequence>
<keyword evidence="1" id="KW-1133">Transmembrane helix</keyword>
<comment type="caution">
    <text evidence="2">The sequence shown here is derived from an EMBL/GenBank/DDBJ whole genome shotgun (WGS) entry which is preliminary data.</text>
</comment>
<feature type="transmembrane region" description="Helical" evidence="1">
    <location>
        <begin position="257"/>
        <end position="276"/>
    </location>
</feature>
<dbReference type="EMBL" id="WGGD01000005">
    <property type="protein sequence ID" value="MUN29391.1"/>
    <property type="molecule type" value="Genomic_DNA"/>
</dbReference>
<feature type="transmembrane region" description="Helical" evidence="1">
    <location>
        <begin position="71"/>
        <end position="94"/>
    </location>
</feature>
<accession>A0A6A9QQD7</accession>
<feature type="transmembrane region" description="Helical" evidence="1">
    <location>
        <begin position="150"/>
        <end position="167"/>
    </location>
</feature>
<organism evidence="2 3">
    <name type="scientific">Sulfuracidifex metallicus DSM 6482 = JCM 9184</name>
    <dbReference type="NCBI Taxonomy" id="523847"/>
    <lineage>
        <taxon>Archaea</taxon>
        <taxon>Thermoproteota</taxon>
        <taxon>Thermoprotei</taxon>
        <taxon>Sulfolobales</taxon>
        <taxon>Sulfolobaceae</taxon>
        <taxon>Sulfuracidifex</taxon>
    </lineage>
</organism>
<dbReference type="SUPFAM" id="SSF103473">
    <property type="entry name" value="MFS general substrate transporter"/>
    <property type="match status" value="1"/>
</dbReference>
<evidence type="ECO:0000256" key="1">
    <source>
        <dbReference type="SAM" id="Phobius"/>
    </source>
</evidence>
<feature type="transmembrane region" description="Helical" evidence="1">
    <location>
        <begin position="100"/>
        <end position="118"/>
    </location>
</feature>
<evidence type="ECO:0000313" key="3">
    <source>
        <dbReference type="Proteomes" id="UP000470772"/>
    </source>
</evidence>
<protein>
    <submittedName>
        <fullName evidence="2">Transporter</fullName>
    </submittedName>
</protein>
<reference evidence="2 3" key="1">
    <citation type="submission" date="2019-10" db="EMBL/GenBank/DDBJ databases">
        <title>Sequencing and Assembly of Multiple Reported Metal-Biooxidizing Members of the Extremely Thermoacidophilic Archaeal Family Sulfolobaceae.</title>
        <authorList>
            <person name="Counts J.A."/>
            <person name="Kelly R.M."/>
        </authorList>
    </citation>
    <scope>NUCLEOTIDE SEQUENCE [LARGE SCALE GENOMIC DNA]</scope>
    <source>
        <strain evidence="2 3">DSM 6482</strain>
    </source>
</reference>
<keyword evidence="3" id="KW-1185">Reference proteome</keyword>